<dbReference type="KEGG" id="tje:TJEJU_3568"/>
<organism evidence="1 2">
    <name type="scientific">Tenacibaculum jejuense</name>
    <dbReference type="NCBI Taxonomy" id="584609"/>
    <lineage>
        <taxon>Bacteria</taxon>
        <taxon>Pseudomonadati</taxon>
        <taxon>Bacteroidota</taxon>
        <taxon>Flavobacteriia</taxon>
        <taxon>Flavobacteriales</taxon>
        <taxon>Flavobacteriaceae</taxon>
        <taxon>Tenacibaculum</taxon>
    </lineage>
</organism>
<gene>
    <name evidence="1" type="ORF">TJEJU_3568</name>
</gene>
<keyword evidence="2" id="KW-1185">Reference proteome</keyword>
<sequence length="263" mass="30695">MGWDISYHPISEEQIIERYFNVLDDKTLITELSIKYNIKEFYTNKYEELIDIALVTTPEDVFDKTHGYYIAAVQGFFEKYFYVRGSAISFLEDKHLSKYTKNWQDILPKEKLTNEVHNQILENYSSGKFIPPEKVMQLIDDYDTNEVLQKEINALFSHDRIAIFFKALFYAHEKGLGLLEATEIVEPNPMNLNSSVCYSNLFNCDPEGALLYRDAARKQFAEIEKKENLDSGTIASSAKYEVINSEVSKQKKKKSIWKRLFNK</sequence>
<accession>A0A238UDQ6</accession>
<dbReference type="Proteomes" id="UP000215214">
    <property type="component" value="Chromosome TJEJU"/>
</dbReference>
<dbReference type="RefSeq" id="WP_095074259.1">
    <property type="nucleotide sequence ID" value="NZ_LT899436.1"/>
</dbReference>
<dbReference type="EMBL" id="LT899436">
    <property type="protein sequence ID" value="SNR17212.1"/>
    <property type="molecule type" value="Genomic_DNA"/>
</dbReference>
<protein>
    <submittedName>
        <fullName evidence="1">Uncharacterized protein</fullName>
    </submittedName>
</protein>
<dbReference type="OrthoDB" id="5353153at2"/>
<evidence type="ECO:0000313" key="1">
    <source>
        <dbReference type="EMBL" id="SNR17212.1"/>
    </source>
</evidence>
<name>A0A238UDQ6_9FLAO</name>
<dbReference type="AlphaFoldDB" id="A0A238UDQ6"/>
<proteinExistence type="predicted"/>
<evidence type="ECO:0000313" key="2">
    <source>
        <dbReference type="Proteomes" id="UP000215214"/>
    </source>
</evidence>
<reference evidence="1 2" key="1">
    <citation type="submission" date="2017-07" db="EMBL/GenBank/DDBJ databases">
        <authorList>
            <person name="Sun Z.S."/>
            <person name="Albrecht U."/>
            <person name="Echele G."/>
            <person name="Lee C.C."/>
        </authorList>
    </citation>
    <scope>NUCLEOTIDE SEQUENCE [LARGE SCALE GENOMIC DNA]</scope>
    <source>
        <strain evidence="2">type strain: KCTC 22618</strain>
    </source>
</reference>